<name>W8RBR0_STUST</name>
<organism evidence="2 3">
    <name type="scientific">Stutzerimonas stutzeri</name>
    <name type="common">Pseudomonas stutzeri</name>
    <dbReference type="NCBI Taxonomy" id="316"/>
    <lineage>
        <taxon>Bacteria</taxon>
        <taxon>Pseudomonadati</taxon>
        <taxon>Pseudomonadota</taxon>
        <taxon>Gammaproteobacteria</taxon>
        <taxon>Pseudomonadales</taxon>
        <taxon>Pseudomonadaceae</taxon>
        <taxon>Stutzerimonas</taxon>
    </lineage>
</organism>
<accession>W8RBR0</accession>
<dbReference type="RefSeq" id="WP_025243314.1">
    <property type="nucleotide sequence ID" value="NZ_CP007441.1"/>
</dbReference>
<feature type="domain" description="DUF4123" evidence="1">
    <location>
        <begin position="20"/>
        <end position="131"/>
    </location>
</feature>
<dbReference type="Proteomes" id="UP000019522">
    <property type="component" value="Chromosome"/>
</dbReference>
<dbReference type="Pfam" id="PF13503">
    <property type="entry name" value="DUF4123"/>
    <property type="match status" value="1"/>
</dbReference>
<dbReference type="AlphaFoldDB" id="W8RBR0"/>
<evidence type="ECO:0000313" key="3">
    <source>
        <dbReference type="Proteomes" id="UP000019522"/>
    </source>
</evidence>
<reference evidence="3" key="1">
    <citation type="journal article" date="2014" name="Genome Announc.">
        <title>Complete Genome Sequence of the Highly Transformable Pseudomonas stutzeri Strain 28a24.</title>
        <authorList>
            <person name="Smith B.A."/>
            <person name="Dougherty K.M."/>
            <person name="Baltrus D.A."/>
        </authorList>
    </citation>
    <scope>NUCLEOTIDE SEQUENCE [LARGE SCALE GENOMIC DNA]</scope>
    <source>
        <strain evidence="3">28a24</strain>
    </source>
</reference>
<gene>
    <name evidence="2" type="ORF">CH92_19265</name>
</gene>
<dbReference type="KEGG" id="pstt:CH92_19265"/>
<protein>
    <recommendedName>
        <fullName evidence="1">DUF4123 domain-containing protein</fullName>
    </recommendedName>
</protein>
<dbReference type="OrthoDB" id="6353266at2"/>
<evidence type="ECO:0000313" key="2">
    <source>
        <dbReference type="EMBL" id="AHL77103.1"/>
    </source>
</evidence>
<sequence length="296" mass="33378">MPTNDLRQLPPALPWGASAYLLLDGISVDGLAQRLYEWSESPDFDVLYLDTPWAQLSDVSPCLIRLNGQQDPALAAFVQNSHDEWGYLLFSRASRDEVLNHLRWLVAVRHPQGEAMLLRLADPAVMQALVEPTQRDADATLWGPIEQIVAADRTQNSWHQLQCPGSAAVARHDRPYRLSDAQLERLGEVAFRGILIRLDQHLREYFPDYQQALSSPERWQHLRMLAEQAYAQGFNSEQDIILYANIFGLLGDDAMQAHADIAELLTHKSSRTPSQRIEQAADLAYARAQSAQRSSS</sequence>
<dbReference type="PATRIC" id="fig|316.77.peg.3844"/>
<reference evidence="2 3" key="2">
    <citation type="submission" date="2014-03" db="EMBL/GenBank/DDBJ databases">
        <authorList>
            <person name="Baltrus D."/>
            <person name="Dougherty K."/>
        </authorList>
    </citation>
    <scope>NUCLEOTIDE SEQUENCE</scope>
    <source>
        <strain evidence="2 3">28a24</strain>
    </source>
</reference>
<proteinExistence type="predicted"/>
<dbReference type="EMBL" id="CP007441">
    <property type="protein sequence ID" value="AHL77103.1"/>
    <property type="molecule type" value="Genomic_DNA"/>
</dbReference>
<dbReference type="InterPro" id="IPR025391">
    <property type="entry name" value="DUF4123"/>
</dbReference>
<evidence type="ECO:0000259" key="1">
    <source>
        <dbReference type="Pfam" id="PF13503"/>
    </source>
</evidence>